<keyword evidence="2" id="KW-1185">Reference proteome</keyword>
<reference evidence="1" key="1">
    <citation type="submission" date="2023-04" db="EMBL/GenBank/DDBJ databases">
        <title>Ambrosiozyma monospora NBRC 10751.</title>
        <authorList>
            <person name="Ichikawa N."/>
            <person name="Sato H."/>
            <person name="Tonouchi N."/>
        </authorList>
    </citation>
    <scope>NUCLEOTIDE SEQUENCE</scope>
    <source>
        <strain evidence="1">NBRC 10751</strain>
    </source>
</reference>
<dbReference type="Proteomes" id="UP001165064">
    <property type="component" value="Unassembled WGS sequence"/>
</dbReference>
<accession>A0ACB5TGN2</accession>
<sequence>MSDGKKQDFAESTIMNEVNYDSTSSTNGHNDRKDFTKTYSNNVNDDKDNDSGFLEYTGSSEKKNPFLNPVVAKHYHDLYEKTQYECRGRFDPEFEWSEEEEKKVRFKLEYKVTLLACFMFVALQVDRGNLAQAVSDDMLPDLNMTTNDYNTGNTIFYLAFLCAELPSQLVSKRLGCDVWIPIQMTLCC</sequence>
<comment type="caution">
    <text evidence="1">The sequence shown here is derived from an EMBL/GenBank/DDBJ whole genome shotgun (WGS) entry which is preliminary data.</text>
</comment>
<protein>
    <submittedName>
        <fullName evidence="1">Unnamed protein product</fullName>
    </submittedName>
</protein>
<gene>
    <name evidence="1" type="ORF">Amon02_000829300</name>
</gene>
<name>A0ACB5TGN2_AMBMO</name>
<evidence type="ECO:0000313" key="2">
    <source>
        <dbReference type="Proteomes" id="UP001165064"/>
    </source>
</evidence>
<evidence type="ECO:0000313" key="1">
    <source>
        <dbReference type="EMBL" id="GME87997.1"/>
    </source>
</evidence>
<organism evidence="1 2">
    <name type="scientific">Ambrosiozyma monospora</name>
    <name type="common">Yeast</name>
    <name type="synonym">Endomycopsis monosporus</name>
    <dbReference type="NCBI Taxonomy" id="43982"/>
    <lineage>
        <taxon>Eukaryota</taxon>
        <taxon>Fungi</taxon>
        <taxon>Dikarya</taxon>
        <taxon>Ascomycota</taxon>
        <taxon>Saccharomycotina</taxon>
        <taxon>Pichiomycetes</taxon>
        <taxon>Pichiales</taxon>
        <taxon>Pichiaceae</taxon>
        <taxon>Ambrosiozyma</taxon>
    </lineage>
</organism>
<proteinExistence type="predicted"/>
<dbReference type="EMBL" id="BSXS01007240">
    <property type="protein sequence ID" value="GME87997.1"/>
    <property type="molecule type" value="Genomic_DNA"/>
</dbReference>